<feature type="domain" description="Acyl-CoA dehydrogenase/oxidase C-terminal" evidence="6">
    <location>
        <begin position="262"/>
        <end position="389"/>
    </location>
</feature>
<dbReference type="Gene3D" id="1.20.140.10">
    <property type="entry name" value="Butyryl-CoA Dehydrogenase, subunit A, domain 3"/>
    <property type="match status" value="1"/>
</dbReference>
<proteinExistence type="inferred from homology"/>
<evidence type="ECO:0008006" key="10">
    <source>
        <dbReference type="Google" id="ProtNLM"/>
    </source>
</evidence>
<feature type="domain" description="Acyl-CoA dehydrogenase/oxidase N-terminal" evidence="7">
    <location>
        <begin position="39"/>
        <end position="140"/>
    </location>
</feature>
<keyword evidence="4" id="KW-0274">FAD</keyword>
<comment type="similarity">
    <text evidence="2">Belongs to the acyl-CoA dehydrogenase family.</text>
</comment>
<dbReference type="PANTHER" id="PTHR43884">
    <property type="entry name" value="ACYL-COA DEHYDROGENASE"/>
    <property type="match status" value="1"/>
</dbReference>
<evidence type="ECO:0000256" key="2">
    <source>
        <dbReference type="ARBA" id="ARBA00009347"/>
    </source>
</evidence>
<dbReference type="InterPro" id="IPR009075">
    <property type="entry name" value="AcylCo_DH/oxidase_C"/>
</dbReference>
<dbReference type="PANTHER" id="PTHR43884:SF20">
    <property type="entry name" value="ACYL-COA DEHYDROGENASE FADE28"/>
    <property type="match status" value="1"/>
</dbReference>
<dbReference type="Pfam" id="PF02771">
    <property type="entry name" value="Acyl-CoA_dh_N"/>
    <property type="match status" value="1"/>
</dbReference>
<dbReference type="InterPro" id="IPR046373">
    <property type="entry name" value="Acyl-CoA_Oxase/DH_mid-dom_sf"/>
</dbReference>
<evidence type="ECO:0000259" key="6">
    <source>
        <dbReference type="Pfam" id="PF00441"/>
    </source>
</evidence>
<gene>
    <name evidence="8" type="ORF">E9531_16475</name>
</gene>
<evidence type="ECO:0000313" key="8">
    <source>
        <dbReference type="EMBL" id="THT96295.1"/>
    </source>
</evidence>
<dbReference type="GO" id="GO:0050660">
    <property type="term" value="F:flavin adenine dinucleotide binding"/>
    <property type="evidence" value="ECO:0007669"/>
    <property type="project" value="InterPro"/>
</dbReference>
<dbReference type="SUPFAM" id="SSF56645">
    <property type="entry name" value="Acyl-CoA dehydrogenase NM domain-like"/>
    <property type="match status" value="1"/>
</dbReference>
<keyword evidence="5" id="KW-0560">Oxidoreductase</keyword>
<evidence type="ECO:0000259" key="7">
    <source>
        <dbReference type="Pfam" id="PF02771"/>
    </source>
</evidence>
<dbReference type="InterPro" id="IPR037069">
    <property type="entry name" value="AcylCoA_DH/ox_N_sf"/>
</dbReference>
<dbReference type="Gene3D" id="1.10.540.10">
    <property type="entry name" value="Acyl-CoA dehydrogenase/oxidase, N-terminal domain"/>
    <property type="match status" value="1"/>
</dbReference>
<evidence type="ECO:0000256" key="1">
    <source>
        <dbReference type="ARBA" id="ARBA00001974"/>
    </source>
</evidence>
<protein>
    <recommendedName>
        <fullName evidence="10">Acyl-CoA dehydrogenase</fullName>
    </recommendedName>
</protein>
<evidence type="ECO:0000313" key="9">
    <source>
        <dbReference type="Proteomes" id="UP000308917"/>
    </source>
</evidence>
<dbReference type="EMBL" id="STFG01000032">
    <property type="protein sequence ID" value="THT96295.1"/>
    <property type="molecule type" value="Genomic_DNA"/>
</dbReference>
<dbReference type="GO" id="GO:0003995">
    <property type="term" value="F:acyl-CoA dehydrogenase activity"/>
    <property type="evidence" value="ECO:0007669"/>
    <property type="project" value="TreeGrafter"/>
</dbReference>
<comment type="cofactor">
    <cofactor evidence="1">
        <name>FAD</name>
        <dbReference type="ChEBI" id="CHEBI:57692"/>
    </cofactor>
</comment>
<dbReference type="InterPro" id="IPR013786">
    <property type="entry name" value="AcylCoA_DH/ox_N"/>
</dbReference>
<dbReference type="Gene3D" id="2.40.110.10">
    <property type="entry name" value="Butyryl-CoA Dehydrogenase, subunit A, domain 2"/>
    <property type="match status" value="1"/>
</dbReference>
<evidence type="ECO:0000256" key="4">
    <source>
        <dbReference type="ARBA" id="ARBA00022827"/>
    </source>
</evidence>
<evidence type="ECO:0000256" key="3">
    <source>
        <dbReference type="ARBA" id="ARBA00022630"/>
    </source>
</evidence>
<dbReference type="AlphaFoldDB" id="A0A4V4GQ40"/>
<dbReference type="SUPFAM" id="SSF47203">
    <property type="entry name" value="Acyl-CoA dehydrogenase C-terminal domain-like"/>
    <property type="match status" value="1"/>
</dbReference>
<keyword evidence="3" id="KW-0285">Flavoprotein</keyword>
<comment type="caution">
    <text evidence="8">The sequence shown here is derived from an EMBL/GenBank/DDBJ whole genome shotgun (WGS) entry which is preliminary data.</text>
</comment>
<keyword evidence="9" id="KW-1185">Reference proteome</keyword>
<name>A0A4V4GQ40_9BURK</name>
<reference evidence="8 9" key="1">
    <citation type="journal article" date="2015" name="Antonie Van Leeuwenhoek">
        <title>Lampropedia puyangensis sp. nov., isolated from symptomatic bark of Populus ? euramericana canker and emended description of Lampropedia hyalina (Ehrenberg 1832) Lee et al. 2004.</title>
        <authorList>
            <person name="Li Y."/>
            <person name="Wang T."/>
            <person name="Piao C.G."/>
            <person name="Wang L.F."/>
            <person name="Tian G.Z."/>
            <person name="Zhu T.H."/>
            <person name="Guo M.W."/>
        </authorList>
    </citation>
    <scope>NUCLEOTIDE SEQUENCE [LARGE SCALE GENOMIC DNA]</scope>
    <source>
        <strain evidence="8 9">2-bin</strain>
    </source>
</reference>
<dbReference type="InterPro" id="IPR036250">
    <property type="entry name" value="AcylCo_DH-like_C"/>
</dbReference>
<sequence length="416" mass="43780">MAMAGCCQAKAPLFWVLQQRFKSMALHTADNEQADTLALLGDTAHAFLVQEQRKDRLRSIDTGRAALDANFWRQLAAQGWLLLRWPEAQGGSGLGVEAACAIAEQLGRHLVPEPVVANAMMPAVFAQLFERHANAAIWQTLANGYADGSATLALAWQPPPVGQAPMQATRSAQGFVLQGSVGGMVALALAQQLMLVAQLDAEPALFLLNTAAITPNLQTQTTSDGSTLSVLNLAGFVAPAHALLAHGPAVQHATAQARQEGCLMTAAQLLGNGEAALELTLAYLRTREQFGRPIGSFQAMQHAAVDVRIQLNLARASLQAALAKQALGESDQAQAAMTAAAKARAGDAAIQAGRFGVQAHGAMGFTAECDIGLYLKAALRLNAFLGNAREQRSHYVACMGLTEPLAPDATAHEVST</sequence>
<dbReference type="InterPro" id="IPR009100">
    <property type="entry name" value="AcylCoA_DH/oxidase_NM_dom_sf"/>
</dbReference>
<accession>A0A4V4GQ40</accession>
<organism evidence="8 9">
    <name type="scientific">Lampropedia puyangensis</name>
    <dbReference type="NCBI Taxonomy" id="1330072"/>
    <lineage>
        <taxon>Bacteria</taxon>
        <taxon>Pseudomonadati</taxon>
        <taxon>Pseudomonadota</taxon>
        <taxon>Betaproteobacteria</taxon>
        <taxon>Burkholderiales</taxon>
        <taxon>Comamonadaceae</taxon>
        <taxon>Lampropedia</taxon>
    </lineage>
</organism>
<dbReference type="Pfam" id="PF00441">
    <property type="entry name" value="Acyl-CoA_dh_1"/>
    <property type="match status" value="1"/>
</dbReference>
<evidence type="ECO:0000256" key="5">
    <source>
        <dbReference type="ARBA" id="ARBA00023002"/>
    </source>
</evidence>
<dbReference type="Proteomes" id="UP000308917">
    <property type="component" value="Unassembled WGS sequence"/>
</dbReference>